<evidence type="ECO:0000313" key="3">
    <source>
        <dbReference type="Proteomes" id="UP001596207"/>
    </source>
</evidence>
<protein>
    <submittedName>
        <fullName evidence="2">KR domain-containing protein</fullName>
    </submittedName>
</protein>
<dbReference type="RefSeq" id="WP_377539500.1">
    <property type="nucleotide sequence ID" value="NZ_JBHSQQ010000767.1"/>
</dbReference>
<dbReference type="Proteomes" id="UP001596207">
    <property type="component" value="Unassembled WGS sequence"/>
</dbReference>
<feature type="non-terminal residue" evidence="2">
    <location>
        <position position="1"/>
    </location>
</feature>
<dbReference type="EMBL" id="JBHSQQ010000767">
    <property type="protein sequence ID" value="MFC5946454.1"/>
    <property type="molecule type" value="Genomic_DNA"/>
</dbReference>
<evidence type="ECO:0000259" key="1">
    <source>
        <dbReference type="Pfam" id="PF08659"/>
    </source>
</evidence>
<feature type="domain" description="Ketoreductase (KR)" evidence="1">
    <location>
        <begin position="192"/>
        <end position="227"/>
    </location>
</feature>
<name>A0ABW1I222_9ACTN</name>
<dbReference type="InterPro" id="IPR036291">
    <property type="entry name" value="NAD(P)-bd_dom_sf"/>
</dbReference>
<dbReference type="Gene3D" id="3.40.50.11460">
    <property type="match status" value="1"/>
</dbReference>
<gene>
    <name evidence="2" type="ORF">ACFPZ4_34215</name>
</gene>
<dbReference type="Gene3D" id="3.40.50.720">
    <property type="entry name" value="NAD(P)-binding Rossmann-like Domain"/>
    <property type="match status" value="1"/>
</dbReference>
<dbReference type="InterPro" id="IPR013968">
    <property type="entry name" value="PKS_KR"/>
</dbReference>
<dbReference type="SUPFAM" id="SSF51735">
    <property type="entry name" value="NAD(P)-binding Rossmann-fold domains"/>
    <property type="match status" value="2"/>
</dbReference>
<comment type="caution">
    <text evidence="2">The sequence shown here is derived from an EMBL/GenBank/DDBJ whole genome shotgun (WGS) entry which is preliminary data.</text>
</comment>
<dbReference type="Pfam" id="PF08659">
    <property type="entry name" value="KR"/>
    <property type="match status" value="1"/>
</dbReference>
<evidence type="ECO:0000313" key="2">
    <source>
        <dbReference type="EMBL" id="MFC5946454.1"/>
    </source>
</evidence>
<organism evidence="2 3">
    <name type="scientific">Micromonospora harpali</name>
    <dbReference type="NCBI Taxonomy" id="1490225"/>
    <lineage>
        <taxon>Bacteria</taxon>
        <taxon>Bacillati</taxon>
        <taxon>Actinomycetota</taxon>
        <taxon>Actinomycetes</taxon>
        <taxon>Micromonosporales</taxon>
        <taxon>Micromonosporaceae</taxon>
        <taxon>Micromonospora</taxon>
    </lineage>
</organism>
<feature type="non-terminal residue" evidence="2">
    <location>
        <position position="231"/>
    </location>
</feature>
<proteinExistence type="predicted"/>
<accession>A0ABW1I222</accession>
<sequence length="231" mass="23540">GTTESAADDADRTGALLAAHGGTVRTLAVDPAPATRAELAALLAAGAATRTVSLLALDERPHPDHPAVPAGLTGNLALVQAVTDAAPAGPLWLLTRQAVSTGPGDPIAHPAQATTWGLGLVTALEHPAHWGGLLDLPAELDPAAGDHLLRALTNTDAEDQLAVRPLGTHLRRLARAARAERPDAPAWQPPDTVLITGGTGAIGSYAAAWLARHGARRLILVSRRGPAAPVV</sequence>
<reference evidence="3" key="1">
    <citation type="journal article" date="2019" name="Int. J. Syst. Evol. Microbiol.">
        <title>The Global Catalogue of Microorganisms (GCM) 10K type strain sequencing project: providing services to taxonomists for standard genome sequencing and annotation.</title>
        <authorList>
            <consortium name="The Broad Institute Genomics Platform"/>
            <consortium name="The Broad Institute Genome Sequencing Center for Infectious Disease"/>
            <person name="Wu L."/>
            <person name="Ma J."/>
        </authorList>
    </citation>
    <scope>NUCLEOTIDE SEQUENCE [LARGE SCALE GENOMIC DNA]</scope>
    <source>
        <strain evidence="3">CGMCC 4.7173</strain>
    </source>
</reference>
<keyword evidence="3" id="KW-1185">Reference proteome</keyword>